<dbReference type="EMBL" id="AP025739">
    <property type="protein sequence ID" value="BDI33652.1"/>
    <property type="molecule type" value="Genomic_DNA"/>
</dbReference>
<protein>
    <submittedName>
        <fullName evidence="1">Uncharacterized protein</fullName>
    </submittedName>
</protein>
<evidence type="ECO:0000313" key="1">
    <source>
        <dbReference type="EMBL" id="BDI33652.1"/>
    </source>
</evidence>
<reference evidence="1 2" key="1">
    <citation type="journal article" date="2019" name="Int. J. Syst. Evol. Microbiol.">
        <title>Capsulimonas corticalis gen. nov., sp. nov., an aerobic capsulated bacterium, of a novel bacterial order, Capsulimonadales ord. nov., of the class Armatimonadia of the phylum Armatimonadetes.</title>
        <authorList>
            <person name="Li J."/>
            <person name="Kudo C."/>
            <person name="Tonouchi A."/>
        </authorList>
    </citation>
    <scope>NUCLEOTIDE SEQUENCE [LARGE SCALE GENOMIC DNA]</scope>
    <source>
        <strain evidence="1 2">AX-7</strain>
    </source>
</reference>
<name>A0A402D0B8_9BACT</name>
<accession>A0A402D0B8</accession>
<dbReference type="RefSeq" id="WP_125206142.1">
    <property type="nucleotide sequence ID" value="NZ_AP025739.1"/>
</dbReference>
<keyword evidence="2" id="KW-1185">Reference proteome</keyword>
<proteinExistence type="predicted"/>
<dbReference type="AlphaFoldDB" id="A0A402D0B8"/>
<evidence type="ECO:0000313" key="2">
    <source>
        <dbReference type="Proteomes" id="UP000287394"/>
    </source>
</evidence>
<dbReference type="Proteomes" id="UP000287394">
    <property type="component" value="Chromosome"/>
</dbReference>
<organism evidence="1 2">
    <name type="scientific">Capsulimonas corticalis</name>
    <dbReference type="NCBI Taxonomy" id="2219043"/>
    <lineage>
        <taxon>Bacteria</taxon>
        <taxon>Bacillati</taxon>
        <taxon>Armatimonadota</taxon>
        <taxon>Armatimonadia</taxon>
        <taxon>Capsulimonadales</taxon>
        <taxon>Capsulimonadaceae</taxon>
        <taxon>Capsulimonas</taxon>
    </lineage>
</organism>
<dbReference type="KEGG" id="ccot:CCAX7_57030"/>
<gene>
    <name evidence="1" type="ORF">CCAX7_57030</name>
</gene>
<sequence>MKRPDLPETPSMVSSAHASAPAERRWTVAMTAFFVLWLGFRIAAMARESAASKPPVAPPAPPALKLPIPEAKAQRPRSYLGAFCLIALLVAGAVALYGSTRPGKPNAVTAPARVVVGLAATPTMTMGDTLQAGDRVTLIVEKPEPAEPAGHTATTIPNIQIVRVSALKIKPDTITPTTPASVLSLNVTPAEAQLLSSKEATVSVARQTP</sequence>